<name>R7MW35_MEGEL</name>
<evidence type="ECO:0000313" key="2">
    <source>
        <dbReference type="Proteomes" id="UP000017908"/>
    </source>
</evidence>
<evidence type="ECO:0000313" key="1">
    <source>
        <dbReference type="EMBL" id="CDF04077.1"/>
    </source>
</evidence>
<reference evidence="1" key="1">
    <citation type="submission" date="2012-11" db="EMBL/GenBank/DDBJ databases">
        <title>Dependencies among metagenomic species, viruses, plasmids and units of genetic variation.</title>
        <authorList>
            <person name="Nielsen H.B."/>
            <person name="Almeida M."/>
            <person name="Juncker A.S."/>
            <person name="Rasmussen S."/>
            <person name="Li J."/>
            <person name="Sunagawa S."/>
            <person name="Plichta D."/>
            <person name="Gautier L."/>
            <person name="Le Chatelier E."/>
            <person name="Peletier E."/>
            <person name="Bonde I."/>
            <person name="Nielsen T."/>
            <person name="Manichanh C."/>
            <person name="Arumugam M."/>
            <person name="Batto J."/>
            <person name="Santos M.B.Q.D."/>
            <person name="Blom N."/>
            <person name="Borruel N."/>
            <person name="Burgdorf K.S."/>
            <person name="Boumezbeur F."/>
            <person name="Casellas F."/>
            <person name="Dore J."/>
            <person name="Guarner F."/>
            <person name="Hansen T."/>
            <person name="Hildebrand F."/>
            <person name="Kaas R.S."/>
            <person name="Kennedy S."/>
            <person name="Kristiansen K."/>
            <person name="Kultima J.R."/>
            <person name="Leonard P."/>
            <person name="Levenez F."/>
            <person name="Lund O."/>
            <person name="Moumen B."/>
            <person name="Le Paslier D."/>
            <person name="Pons N."/>
            <person name="Pedersen O."/>
            <person name="Prifti E."/>
            <person name="Qin J."/>
            <person name="Raes J."/>
            <person name="Tap J."/>
            <person name="Tims S."/>
            <person name="Ussery D.W."/>
            <person name="Yamada T."/>
            <person name="MetaHit consortium"/>
            <person name="Renault P."/>
            <person name="Sicheritz-Ponten T."/>
            <person name="Bork P."/>
            <person name="Wang J."/>
            <person name="Brunak S."/>
            <person name="Ehrlich S.D."/>
        </authorList>
    </citation>
    <scope>NUCLEOTIDE SEQUENCE [LARGE SCALE GENOMIC DNA]</scope>
</reference>
<accession>R7MW35</accession>
<protein>
    <submittedName>
        <fullName evidence="1">Uncharacterized protein</fullName>
    </submittedName>
</protein>
<comment type="caution">
    <text evidence="1">The sequence shown here is derived from an EMBL/GenBank/DDBJ whole genome shotgun (WGS) entry which is preliminary data.</text>
</comment>
<dbReference type="Proteomes" id="UP000017908">
    <property type="component" value="Unassembled WGS sequence"/>
</dbReference>
<organism evidence="1 2">
    <name type="scientific">Megasphaera elsdenii CAG:570</name>
    <dbReference type="NCBI Taxonomy" id="1263087"/>
    <lineage>
        <taxon>Bacteria</taxon>
        <taxon>Bacillati</taxon>
        <taxon>Bacillota</taxon>
        <taxon>Negativicutes</taxon>
        <taxon>Veillonellales</taxon>
        <taxon>Veillonellaceae</taxon>
        <taxon>Megasphaera</taxon>
    </lineage>
</organism>
<dbReference type="AlphaFoldDB" id="R7MW35"/>
<sequence length="95" mass="11073">MYFKAESDGRVDFSDFFAGNSQAEEVSTYAAVFFFPGDAEKAESTHFIENSAVKDFFFVTFFDSRCQFFFSKVFRQFSNILLHFAEFEIHSKYSS</sequence>
<proteinExistence type="predicted"/>
<gene>
    <name evidence="1" type="ORF">BN715_00450</name>
</gene>
<dbReference type="EMBL" id="CBKE010000014">
    <property type="protein sequence ID" value="CDF04077.1"/>
    <property type="molecule type" value="Genomic_DNA"/>
</dbReference>